<sequence length="212" mass="23711">MSEADSEQAVEGVMTPHNGTSHPACSISLFIECLIGHTLFAEWLGDGELLMPTRSQLAVLDFDFGGTFGAVESPTKHWVKMYAGQFPRRESESDFYSETQCSGDDYWLIAEEDLDARWISNMVNVLSAGRWSCRANYYESHWFRLDMLLNGPETFVPGPPKQLTISKHGLMVITLQHPASDEAFSHPDVEVYLKAVSDSTFVSHQLVNCVQA</sequence>
<evidence type="ECO:0000313" key="2">
    <source>
        <dbReference type="Proteomes" id="UP000054279"/>
    </source>
</evidence>
<dbReference type="HOGENOM" id="CLU_1300367_0_0_1"/>
<protein>
    <submittedName>
        <fullName evidence="1">Uncharacterized protein</fullName>
    </submittedName>
</protein>
<organism evidence="1 2">
    <name type="scientific">Sphaerobolus stellatus (strain SS14)</name>
    <dbReference type="NCBI Taxonomy" id="990650"/>
    <lineage>
        <taxon>Eukaryota</taxon>
        <taxon>Fungi</taxon>
        <taxon>Dikarya</taxon>
        <taxon>Basidiomycota</taxon>
        <taxon>Agaricomycotina</taxon>
        <taxon>Agaricomycetes</taxon>
        <taxon>Phallomycetidae</taxon>
        <taxon>Geastrales</taxon>
        <taxon>Sphaerobolaceae</taxon>
        <taxon>Sphaerobolus</taxon>
    </lineage>
</organism>
<name>A0A0C9V444_SPHS4</name>
<dbReference type="Proteomes" id="UP000054279">
    <property type="component" value="Unassembled WGS sequence"/>
</dbReference>
<accession>A0A0C9V444</accession>
<proteinExistence type="predicted"/>
<keyword evidence="2" id="KW-1185">Reference proteome</keyword>
<dbReference type="EMBL" id="KN837229">
    <property type="protein sequence ID" value="KIJ32270.1"/>
    <property type="molecule type" value="Genomic_DNA"/>
</dbReference>
<dbReference type="AlphaFoldDB" id="A0A0C9V444"/>
<evidence type="ECO:0000313" key="1">
    <source>
        <dbReference type="EMBL" id="KIJ32270.1"/>
    </source>
</evidence>
<gene>
    <name evidence="1" type="ORF">M422DRAFT_52960</name>
</gene>
<reference evidence="1 2" key="1">
    <citation type="submission" date="2014-06" db="EMBL/GenBank/DDBJ databases">
        <title>Evolutionary Origins and Diversification of the Mycorrhizal Mutualists.</title>
        <authorList>
            <consortium name="DOE Joint Genome Institute"/>
            <consortium name="Mycorrhizal Genomics Consortium"/>
            <person name="Kohler A."/>
            <person name="Kuo A."/>
            <person name="Nagy L.G."/>
            <person name="Floudas D."/>
            <person name="Copeland A."/>
            <person name="Barry K.W."/>
            <person name="Cichocki N."/>
            <person name="Veneault-Fourrey C."/>
            <person name="LaButti K."/>
            <person name="Lindquist E.A."/>
            <person name="Lipzen A."/>
            <person name="Lundell T."/>
            <person name="Morin E."/>
            <person name="Murat C."/>
            <person name="Riley R."/>
            <person name="Ohm R."/>
            <person name="Sun H."/>
            <person name="Tunlid A."/>
            <person name="Henrissat B."/>
            <person name="Grigoriev I.V."/>
            <person name="Hibbett D.S."/>
            <person name="Martin F."/>
        </authorList>
    </citation>
    <scope>NUCLEOTIDE SEQUENCE [LARGE SCALE GENOMIC DNA]</scope>
    <source>
        <strain evidence="1 2">SS14</strain>
    </source>
</reference>